<proteinExistence type="inferred from homology"/>
<dbReference type="Gene3D" id="1.10.1070.11">
    <property type="entry name" value="Phosphatidylinositol 3-/4-kinase, catalytic domain"/>
    <property type="match status" value="1"/>
</dbReference>
<keyword evidence="17" id="KW-0472">Membrane</keyword>
<dbReference type="PROSITE" id="PS51189">
    <property type="entry name" value="FAT"/>
    <property type="match status" value="1"/>
</dbReference>
<reference evidence="21" key="3">
    <citation type="submission" date="2025-09" db="UniProtKB">
        <authorList>
            <consortium name="Ensembl"/>
        </authorList>
    </citation>
    <scope>IDENTIFICATION</scope>
</reference>
<dbReference type="InterPro" id="IPR014009">
    <property type="entry name" value="PIK_FAT"/>
</dbReference>
<evidence type="ECO:0000256" key="8">
    <source>
        <dbReference type="ARBA" id="ARBA00022679"/>
    </source>
</evidence>
<dbReference type="EMBL" id="AFYH01093644">
    <property type="status" value="NOT_ANNOTATED_CDS"/>
    <property type="molecule type" value="Genomic_DNA"/>
</dbReference>
<dbReference type="Pfam" id="PF00454">
    <property type="entry name" value="PI3_PI4_kinase"/>
    <property type="match status" value="1"/>
</dbReference>
<dbReference type="Pfam" id="PF20500">
    <property type="entry name" value="DNA-PKcs_N"/>
    <property type="match status" value="1"/>
</dbReference>
<evidence type="ECO:0000256" key="5">
    <source>
        <dbReference type="ARBA" id="ARBA00022517"/>
    </source>
</evidence>
<keyword evidence="10" id="KW-0547">Nucleotide-binding</keyword>
<dbReference type="Gene3D" id="3.30.1010.10">
    <property type="entry name" value="Phosphatidylinositol 3-kinase Catalytic Subunit, Chain A, domain 4"/>
    <property type="match status" value="1"/>
</dbReference>
<evidence type="ECO:0000256" key="12">
    <source>
        <dbReference type="ARBA" id="ARBA00022777"/>
    </source>
</evidence>
<evidence type="ECO:0000259" key="20">
    <source>
        <dbReference type="PROSITE" id="PS51190"/>
    </source>
</evidence>
<feature type="transmembrane region" description="Helical" evidence="17">
    <location>
        <begin position="3082"/>
        <end position="3099"/>
    </location>
</feature>
<keyword evidence="12" id="KW-0418">Kinase</keyword>
<keyword evidence="14" id="KW-0067">ATP-binding</keyword>
<name>H3B272_LATCH</name>
<evidence type="ECO:0000256" key="14">
    <source>
        <dbReference type="ARBA" id="ARBA00022840"/>
    </source>
</evidence>
<keyword evidence="6" id="KW-0723">Serine/threonine-protein kinase</keyword>
<dbReference type="CDD" id="cd05172">
    <property type="entry name" value="PIKKc_DNA-PK"/>
    <property type="match status" value="1"/>
</dbReference>
<evidence type="ECO:0000256" key="11">
    <source>
        <dbReference type="ARBA" id="ARBA00022763"/>
    </source>
</evidence>
<keyword evidence="5" id="KW-0690">Ribosome biogenesis</keyword>
<dbReference type="InterPro" id="IPR003152">
    <property type="entry name" value="FATC_dom"/>
</dbReference>
<evidence type="ECO:0000256" key="3">
    <source>
        <dbReference type="ARBA" id="ARBA00012513"/>
    </source>
</evidence>
<keyword evidence="7" id="KW-0597">Phosphoprotein</keyword>
<dbReference type="OMA" id="PSPMCRE"/>
<dbReference type="FunFam" id="3.30.1010.10:FF:000013">
    <property type="entry name" value="Protein kinase, DNA-activated, catalytic subunit"/>
    <property type="match status" value="1"/>
</dbReference>
<evidence type="ECO:0000313" key="21">
    <source>
        <dbReference type="Ensembl" id="ENSLACP00000015993.1"/>
    </source>
</evidence>
<dbReference type="Pfam" id="PF02260">
    <property type="entry name" value="FATC"/>
    <property type="match status" value="1"/>
</dbReference>
<dbReference type="InterPro" id="IPR000403">
    <property type="entry name" value="PI3/4_kinase_cat_dom"/>
</dbReference>
<dbReference type="PROSITE" id="PS00916">
    <property type="entry name" value="PI3_4_KINASE_2"/>
    <property type="match status" value="1"/>
</dbReference>
<dbReference type="Ensembl" id="ENSLACT00000016104.1">
    <property type="protein sequence ID" value="ENSLACP00000015993.1"/>
    <property type="gene ID" value="ENSLACG00000014083.1"/>
</dbReference>
<feature type="transmembrane region" description="Helical" evidence="17">
    <location>
        <begin position="3057"/>
        <end position="3075"/>
    </location>
</feature>
<dbReference type="PANTHER" id="PTHR11139:SF68">
    <property type="entry name" value="DNA-DEPENDENT PROTEIN KINASE CATALYTIC SUBUNIT"/>
    <property type="match status" value="1"/>
</dbReference>
<dbReference type="GO" id="GO:0042254">
    <property type="term" value="P:ribosome biogenesis"/>
    <property type="evidence" value="ECO:0007669"/>
    <property type="project" value="UniProtKB-KW"/>
</dbReference>
<evidence type="ECO:0000256" key="13">
    <source>
        <dbReference type="ARBA" id="ARBA00022803"/>
    </source>
</evidence>
<dbReference type="InterPro" id="IPR012582">
    <property type="entry name" value="DNAPKcs_CC3"/>
</dbReference>
<reference evidence="22" key="1">
    <citation type="submission" date="2011-08" db="EMBL/GenBank/DDBJ databases">
        <title>The draft genome of Latimeria chalumnae.</title>
        <authorList>
            <person name="Di Palma F."/>
            <person name="Alfoldi J."/>
            <person name="Johnson J."/>
            <person name="Berlin A."/>
            <person name="Gnerre S."/>
            <person name="Jaffe D."/>
            <person name="MacCallum I."/>
            <person name="Young S."/>
            <person name="Walker B.J."/>
            <person name="Lander E."/>
            <person name="Lindblad-Toh K."/>
        </authorList>
    </citation>
    <scope>NUCLEOTIDE SEQUENCE [LARGE SCALE GENOMIC DNA]</scope>
    <source>
        <strain evidence="22">Wild caught</strain>
    </source>
</reference>
<dbReference type="InterPro" id="IPR037706">
    <property type="entry name" value="DNA-PK_dom"/>
</dbReference>
<dbReference type="EMBL" id="AFYH01093648">
    <property type="status" value="NOT_ANNOTATED_CDS"/>
    <property type="molecule type" value="Genomic_DNA"/>
</dbReference>
<reference evidence="21" key="2">
    <citation type="submission" date="2025-08" db="UniProtKB">
        <authorList>
            <consortium name="Ensembl"/>
        </authorList>
    </citation>
    <scope>IDENTIFICATION</scope>
</reference>
<evidence type="ECO:0000256" key="1">
    <source>
        <dbReference type="ARBA" id="ARBA00004604"/>
    </source>
</evidence>
<dbReference type="SMART" id="SM01343">
    <property type="entry name" value="FATC"/>
    <property type="match status" value="1"/>
</dbReference>
<keyword evidence="16" id="KW-0539">Nucleus</keyword>
<dbReference type="EMBL" id="AFYH01093650">
    <property type="status" value="NOT_ANNOTATED_CDS"/>
    <property type="molecule type" value="Genomic_DNA"/>
</dbReference>
<dbReference type="PANTHER" id="PTHR11139">
    <property type="entry name" value="ATAXIA TELANGIECTASIA MUTATED ATM -RELATED"/>
    <property type="match status" value="1"/>
</dbReference>
<evidence type="ECO:0000256" key="7">
    <source>
        <dbReference type="ARBA" id="ARBA00022553"/>
    </source>
</evidence>
<evidence type="ECO:0000256" key="9">
    <source>
        <dbReference type="ARBA" id="ARBA00022737"/>
    </source>
</evidence>
<dbReference type="FunCoup" id="H3B272">
    <property type="interactions" value="2995"/>
</dbReference>
<dbReference type="EMBL" id="AFYH01093646">
    <property type="status" value="NOT_ANNOTATED_CDS"/>
    <property type="molecule type" value="Genomic_DNA"/>
</dbReference>
<dbReference type="GO" id="GO:0030183">
    <property type="term" value="P:B cell differentiation"/>
    <property type="evidence" value="ECO:0007669"/>
    <property type="project" value="Ensembl"/>
</dbReference>
<dbReference type="GO" id="GO:0005524">
    <property type="term" value="F:ATP binding"/>
    <property type="evidence" value="ECO:0007669"/>
    <property type="project" value="UniProtKB-KW"/>
</dbReference>
<dbReference type="Pfam" id="PF20502">
    <property type="entry name" value="DNAPKcs_CC1-2"/>
    <property type="match status" value="1"/>
</dbReference>
<dbReference type="EMBL" id="AFYH01093642">
    <property type="status" value="NOT_ANNOTATED_CDS"/>
    <property type="molecule type" value="Genomic_DNA"/>
</dbReference>
<dbReference type="EMBL" id="AFYH01093643">
    <property type="status" value="NOT_ANNOTATED_CDS"/>
    <property type="molecule type" value="Genomic_DNA"/>
</dbReference>
<dbReference type="GO" id="GO:0033153">
    <property type="term" value="P:T cell receptor V(D)J recombination"/>
    <property type="evidence" value="ECO:0007669"/>
    <property type="project" value="Ensembl"/>
</dbReference>
<dbReference type="GO" id="GO:0005730">
    <property type="term" value="C:nucleolus"/>
    <property type="evidence" value="ECO:0007669"/>
    <property type="project" value="UniProtKB-SubCell"/>
</dbReference>
<dbReference type="PROSITE" id="PS51190">
    <property type="entry name" value="FATC"/>
    <property type="match status" value="1"/>
</dbReference>
<keyword evidence="22" id="KW-1185">Reference proteome</keyword>
<dbReference type="GO" id="GO:0008630">
    <property type="term" value="P:intrinsic apoptotic signaling pathway in response to DNA damage"/>
    <property type="evidence" value="ECO:0007669"/>
    <property type="project" value="TreeGrafter"/>
</dbReference>
<dbReference type="EC" id="2.7.11.1" evidence="3"/>
<dbReference type="InterPro" id="IPR011009">
    <property type="entry name" value="Kinase-like_dom_sf"/>
</dbReference>
<protein>
    <recommendedName>
        <fullName evidence="4">DNA-dependent protein kinase catalytic subunit</fullName>
        <ecNumber evidence="3">2.7.11.1</ecNumber>
    </recommendedName>
</protein>
<dbReference type="InterPro" id="IPR045581">
    <property type="entry name" value="DNAPKcs_CC5"/>
</dbReference>
<dbReference type="EMBL" id="AFYH01093647">
    <property type="status" value="NOT_ANNOTATED_CDS"/>
    <property type="molecule type" value="Genomic_DNA"/>
</dbReference>
<dbReference type="EMBL" id="AFYH01093651">
    <property type="status" value="NOT_ANNOTATED_CDS"/>
    <property type="molecule type" value="Genomic_DNA"/>
</dbReference>
<comment type="similarity">
    <text evidence="2">Belongs to the PI3/PI4-kinase family.</text>
</comment>
<evidence type="ECO:0000256" key="6">
    <source>
        <dbReference type="ARBA" id="ARBA00022527"/>
    </source>
</evidence>
<evidence type="ECO:0000259" key="18">
    <source>
        <dbReference type="PROSITE" id="PS50290"/>
    </source>
</evidence>
<evidence type="ECO:0000256" key="10">
    <source>
        <dbReference type="ARBA" id="ARBA00022741"/>
    </source>
</evidence>
<keyword evidence="17" id="KW-1133">Transmembrane helix</keyword>
<comment type="subcellular location">
    <subcellularLocation>
        <location evidence="1">Nucleus</location>
        <location evidence="1">Nucleolus</location>
    </subcellularLocation>
</comment>
<dbReference type="InterPro" id="IPR046803">
    <property type="entry name" value="DNAPKcs_CC1-2"/>
</dbReference>
<dbReference type="STRING" id="7897.ENSLACP00000015993"/>
<keyword evidence="9" id="KW-0677">Repeat</keyword>
<dbReference type="EMBL" id="AFYH01093645">
    <property type="status" value="NOT_ANNOTATED_CDS"/>
    <property type="molecule type" value="Genomic_DNA"/>
</dbReference>
<dbReference type="InterPro" id="IPR016024">
    <property type="entry name" value="ARM-type_fold"/>
</dbReference>
<evidence type="ECO:0000256" key="17">
    <source>
        <dbReference type="SAM" id="Phobius"/>
    </source>
</evidence>
<dbReference type="InParanoid" id="H3B272"/>
<dbReference type="PROSITE" id="PS50290">
    <property type="entry name" value="PI3_4_KINASE_3"/>
    <property type="match status" value="1"/>
</dbReference>
<keyword evidence="17" id="KW-0812">Transmembrane</keyword>
<dbReference type="GO" id="GO:0006303">
    <property type="term" value="P:double-strand break repair via nonhomologous end joining"/>
    <property type="evidence" value="ECO:0007669"/>
    <property type="project" value="InterPro"/>
</dbReference>
<feature type="domain" description="FATC" evidence="20">
    <location>
        <begin position="4051"/>
        <end position="4083"/>
    </location>
</feature>
<dbReference type="SMART" id="SM00146">
    <property type="entry name" value="PI3Kc"/>
    <property type="match status" value="1"/>
</dbReference>
<feature type="domain" description="FAT" evidence="19">
    <location>
        <begin position="2856"/>
        <end position="3491"/>
    </location>
</feature>
<sequence length="4083" mass="465461">ALHISLIFSKEIGLLIFLRKSLSSEEFRDNREEILKFLTAFVEKIGQKLNPYACNVKSFCLISIRAQDRAGRYNSGLLNHACSLLLQSTKSPHCIEEFKVSEMFNKFYGELAQRSKLPDTVLEKVYELLGVLGEVQPSEMLHNSEKLFRAFLGELKTQMRSTTKEPKLSVVAGCLRGLTALMINFTKSVDEDPKTSKEIFDYAVMAISPQVDLKRYAVPLAGLRMFALHANQFNTCLMDNYRSLFETMSKCCGHANGELKRAGYAALENFLKQVAAMVAENAELHKNKLEYFMKQFYGIIRTLDSSNKELSIAIRGYGLFAAPCKAVCPEDVDLMYTELIQRCKQMYLTETDTEDDNVYQLPSFLQSIASVLFHIDRIPEVYTPVLERLLVVQIDSFAQYSQKMQPTCCKSIVKVFLALAGKGPVLWSFISTVVHQGLIRVCSKPVPLSTKNACVNDTHATGPSVNRGYCVLQDWIRQVLPYVYAVRVMPDIRKMKQSALVDETFGVVNSPLQSLNRLLYDELIKSILKIIEKLDLNVQKQKVGDQEGETDPSSTIIIPTSDPAANLQPSKPKDFTAFINLVEFCRELLPEKHVEFFEPWMYGFGHEVILQSTRLPLVSGFYKLLSVSMKIARKIKYFEGVSSKSCKQNSLDPEKYACFALFAKFGKEVCARMKQYKDELLASCLGFILSLPHTIVELDVKAYIPALQVGFVLKCSQRSKTDKEMSALGSDDVVPTSVSSNVLKNVGVYISISVNTSDTPSSWEVLRLSRASQKGDHKVLIRLLKKAKAVSLNEDSSLGAVRGRVVRVLGSLGGQVNRSLVTAASSEEMMKKFVSWDTEKRLSFAVPFADMKPVIYLDSFLPRIAELALSSSDRQTKIFLCEYNFVFIEFCLSSTTSTQQEVHRLRIQHRITKRHEFPVLKRATCTENRVTRQLYEPLVMQLIHWFTNNKKFESQDTVAMLEAIMFSACSDVLDSTLRDFCGLCIQEFLKWSIKQTTPKQQESTPANTKSLFKRLYSYALHPGAFKRLGAALAFNNLYKEFREESALVDKFVFETLVVYMESLALAHMDEKSLGTVQQCCDAIDHLKRIIEQKAPSLNKAATRRVPRGFSPDKVFCLSDVVMWLLVQCGRPQTACGHKAMELFYEFVPLLPGKKSPAAWLDEVLKKQGVSFLIQKFEGGGNTDDRLSGILSQPTLCDLQEPFSLRAVVQWMDMLLAALDCYNTFIELRMINPREIFGTTSVSGFLRAVEFFLTRLATQDITAAEQCFTAGSKDTMFSPREREDYSYSKCTIIVRILTFVSMVLEKCQPDLWKVLEKDLLTPALLELTVRTVCEPASIGFNTADVQVMKNLPEICVRLLKALMKSPYKDTLEASIRKRITARSIKELCSVDLYNPDARLDHIRLGSILSACKQLYDAGLLNSAVQYQSGDFNLQLGSTLLSVVYKGIAPGDERKSLPSIDISSKRLADGLLQLAFSFGLQSGELVCLLLNRVTLSVPLSGTSQRNFITFFHGEYFYNLFMETTNSELLRNLSTAVSQLMNSAAENPKMVGAILNGLLDQSFRNRTVRKQQGSQLVDTVLQNWTKLSSWWIRSSSPESKMAALTLLSKVLQIDSSVSFNPNHAAFPAVFNTYTTLLTDQTLALNLKSQAVIVLPFFTNLPEDHLADLKNALDQLVAFNFPMKSDEFPKGTLKYNNYVDCIKKFLDALELSQSPMLLRLMTEILCRDSKHCLEELFLRCFKKIVRRGSCDRQVTLLDTVYKMFQDEGLLSNTTRQAIMDRTFLTIMLNCSIDALKEFLCKNILDVMGTLQARFTKSNESAFDTQVTKKTGCYKLLEVMCSRLPKDDIYSEQSRINQAFHGSCSAQRNGLSKTLLKLCYDEFTENMAGETQLLEKRRQYHCAAYNCAIAVISCIFTESKFYQGFLFSEKPEKNCAFFFFLFFFKTLSASYYFSIIETVFLFCLGIFFLIDEPQYMSSQSYMADSSLSEEMSQFDFSTGVQSFSYSSQNRAAAVVHSRRKERTESVVQDDVMEFEMDELNQHECMAAMTALINHMQRNKITPQVEESSFSMKLKMWICCCHSGNHRLPLNRVGILRLVKMTVDVFRPYAKHWLGPFLQLVVSGNNGGEGIHYMVVDIVVTVLSWANIAAPKGNTRDEILANRLLEFLMKNTYHEKRAVFRHNLEIIKTVVECWKDCLAVPYSLLYQRFSGKDPNTKDNTVGIQLLGIILANNLPPHDPTCSIDMESYVKALANNLSFTRYKEVYAAAAEVLGLVLQYRAEKEKELGGPIIDSVVRELKQLQSIKEDKFIVCLSKIVKNFALLADRFMSVVFFLLPKLHGVLKTHCLEVVMSRAEEIPDIFLQLKSKDFIQLMNHRDDARQRVCLDIVYKIMFKLKPVEMKEFLVAVTGFISHPSTVCRERMYEILMWIHDNYRDQESQANNESREVLKLASEVLLQGLTDENPGLQLYVRNFWSDENRLPVGTLDRMLVILKAFYCNKIETQYLSLATNLMLEMTSRSPDYTREIFEHPLSECKFQDYIIDSNWRHRSTVLTPMFVETQASQSTARFRSQEGPEQVQGSLGGQVRATQVQFDFTPTQNTGIRSSFNWLTGSSVDTFAEYSLPSSSESLASSLLAYGKRSEKSQRAAMKPVGPDFGKRRLALPGDEVDSRTKVADQRLDILRLRRRFLKDQEKVSLIYARKGVQIQKEEQKMKAELKMKQDAQVTLYRRYRQGDLPDIQIHYSSLIAPLQALAQRDPTLAKQLFSNLFTGILTEMEKSRSDSERKTILLELLGNFNGFLSNTTVYFPPFVTCIQDMSYQHAELLNLDPASVSASCLASLQQPMGVLLLEQGLIQLLAAEEPPAKRARGRKELPPDTIRWLELAKLYRSLGDYDVLRGIFSGMIGTKQVTQKALLAEAKSDYSEAVRLYDEALNVEEWPDGEPTEAEKDFWELAALECYSHLTEWKALEYCSTVNIDDKTPADLENIWNDPFYQETYLPYLMRSKVKLLLLGQGDQSLLTFIDNAMKVEERKALLETHYSQELSLLYILQDDFDRAKYYVGNCMQVFMQLYIYIYRLLLLLLNSQKKKLNRLTCINFFFFFLVALSDHLNSRASLRRLLRNWSDRYPDAKMDPVNIWDDIITNRCFFLDKIQEHLCKVPADESMEVDGEGDASPRMDVDEEPNISAMVQSCKFNMKLKMAESARKQNNFSVATKLLKELHRESKSREECLTRWVHSYSRFGHSRSQSQSCPERIQTVMKTISLLDVTEESKADYLNKNTRALRDQNILLGTTYNIIANALNKTPTSLQDIGEEKARKIQDLSGAQSDHPEQIVISLYRKALSYLQTAAKKAEEQVQSRSTEHIDVAGVIEAYMTLVDFCDKRLREVEESAEVSHFSELQTFPAVVVENLLRALKLNSREARLKFPRLLQIVELYPAETLDLMAKMGGSVPCWQFIGWISQMMALLDKKEAVAVQHIVEKIAESYPQAIVYNFMISSESYSFEESPKGKKNKEFVARLKSELDKGAVVEDFIHALEQLTNSDMIFKDWVDDVRNELDKPQRNKANLKRMYEEMYANLGNLRAPGLGSFRSNFVKAYGKEFERVYGKRGEKLLDMKSSDFFKVSDQLLTSMRKFQREPGNLKEYSPWMSQFKPEFLRNELEIPGQYDGKSKPMPEYHAKITGFDERIKVMASIRKPKRLIIQGNDEREHPFLVKGGEDLRQDQRIEQLFEVMNIILSQDAACSQRNLQLKTYQVIPMTTRIGLIEWLENTCTLKEFLSNAMTEEERTNYETLSPKKGPKAQYNEWLTKMAGGSVGPQRYGSMYKRASRTETVMAFRSVESLVSRDLLRRAFTKMSTSPEAFLTLRSHFASSHALMCISHWILGIGDRHLSNFMINMETGGMVGIDFGHAFGSATQFLPVPELMPFRLTSQFLNLMLPMKEQGLLYSVMVHALRAYRANPDLLLNTMDVFVKEPSLDWKNFELKQLKKGGSWTKEVNTKEVNWYPVQKVKCGRQKLEGVNPIVITCNELQLGHEKLSAYQSYLAVVKGDPDHNVRAREVKEDLPVETQVACLIDQATDPNILGRVWEGWEPWM</sequence>
<evidence type="ECO:0000256" key="2">
    <source>
        <dbReference type="ARBA" id="ARBA00011031"/>
    </source>
</evidence>
<evidence type="ECO:0000256" key="4">
    <source>
        <dbReference type="ARBA" id="ARBA00018077"/>
    </source>
</evidence>
<dbReference type="InterPro" id="IPR003151">
    <property type="entry name" value="PIK-rel_kinase_FAT"/>
</dbReference>
<dbReference type="eggNOG" id="KOG0891">
    <property type="taxonomic scope" value="Eukaryota"/>
</dbReference>
<keyword evidence="13" id="KW-0802">TPR repeat</keyword>
<feature type="domain" description="PI3K/PI4K catalytic" evidence="18">
    <location>
        <begin position="3674"/>
        <end position="4008"/>
    </location>
</feature>
<dbReference type="SUPFAM" id="SSF56112">
    <property type="entry name" value="Protein kinase-like (PK-like)"/>
    <property type="match status" value="1"/>
</dbReference>
<accession>H3B272</accession>
<dbReference type="Pfam" id="PF08163">
    <property type="entry name" value="DNAPKcs_CC3"/>
    <property type="match status" value="2"/>
</dbReference>
<dbReference type="InterPro" id="IPR036940">
    <property type="entry name" value="PI3/4_kinase_cat_sf"/>
</dbReference>
<dbReference type="InterPro" id="IPR050517">
    <property type="entry name" value="DDR_Repair_Kinase"/>
</dbReference>
<dbReference type="InterPro" id="IPR046804">
    <property type="entry name" value="DNA-PKcs_N"/>
</dbReference>
<dbReference type="FunFam" id="1.10.1070.11:FF:000018">
    <property type="entry name" value="DNA-dependent protein kinase catalytic subunit"/>
    <property type="match status" value="1"/>
</dbReference>
<dbReference type="GO" id="GO:0004677">
    <property type="term" value="F:DNA-dependent protein kinase activity"/>
    <property type="evidence" value="ECO:0007669"/>
    <property type="project" value="InterPro"/>
</dbReference>
<evidence type="ECO:0000259" key="19">
    <source>
        <dbReference type="PROSITE" id="PS51189"/>
    </source>
</evidence>
<dbReference type="GeneTree" id="ENSGT00940000155633"/>
<gene>
    <name evidence="21" type="primary">PRKDC</name>
</gene>
<dbReference type="Pfam" id="PF02259">
    <property type="entry name" value="FAT"/>
    <property type="match status" value="1"/>
</dbReference>
<evidence type="ECO:0000313" key="22">
    <source>
        <dbReference type="Proteomes" id="UP000008672"/>
    </source>
</evidence>
<dbReference type="SUPFAM" id="SSF48371">
    <property type="entry name" value="ARM repeat"/>
    <property type="match status" value="3"/>
</dbReference>
<dbReference type="EMBL" id="AFYH01093649">
    <property type="status" value="NOT_ANNOTATED_CDS"/>
    <property type="molecule type" value="Genomic_DNA"/>
</dbReference>
<keyword evidence="11" id="KW-0227">DNA damage</keyword>
<keyword evidence="15" id="KW-0234">DNA repair</keyword>
<dbReference type="HOGENOM" id="CLU_224534_0_0_1"/>
<evidence type="ECO:0000256" key="15">
    <source>
        <dbReference type="ARBA" id="ARBA00023204"/>
    </source>
</evidence>
<keyword evidence="8" id="KW-0808">Transferase</keyword>
<dbReference type="GO" id="GO:0071707">
    <property type="term" value="P:immunoglobulin heavy chain V-D-J recombination"/>
    <property type="evidence" value="ECO:0007669"/>
    <property type="project" value="Ensembl"/>
</dbReference>
<dbReference type="Pfam" id="PF19704">
    <property type="entry name" value="DNAPKcs_CC5"/>
    <property type="match status" value="1"/>
</dbReference>
<dbReference type="SMART" id="SM01344">
    <property type="entry name" value="NUC194"/>
    <property type="match status" value="1"/>
</dbReference>
<evidence type="ECO:0000256" key="16">
    <source>
        <dbReference type="ARBA" id="ARBA00023242"/>
    </source>
</evidence>
<dbReference type="PROSITE" id="PS00915">
    <property type="entry name" value="PI3_4_KINASE_1"/>
    <property type="match status" value="1"/>
</dbReference>
<dbReference type="Proteomes" id="UP000008672">
    <property type="component" value="Unassembled WGS sequence"/>
</dbReference>
<organism evidence="21 22">
    <name type="scientific">Latimeria chalumnae</name>
    <name type="common">Coelacanth</name>
    <dbReference type="NCBI Taxonomy" id="7897"/>
    <lineage>
        <taxon>Eukaryota</taxon>
        <taxon>Metazoa</taxon>
        <taxon>Chordata</taxon>
        <taxon>Craniata</taxon>
        <taxon>Vertebrata</taxon>
        <taxon>Euteleostomi</taxon>
        <taxon>Coelacanthiformes</taxon>
        <taxon>Coelacanthidae</taxon>
        <taxon>Latimeria</taxon>
    </lineage>
</organism>
<dbReference type="InterPro" id="IPR018936">
    <property type="entry name" value="PI3/4_kinase_CS"/>
</dbReference>
<dbReference type="GO" id="GO:0000723">
    <property type="term" value="P:telomere maintenance"/>
    <property type="evidence" value="ECO:0007669"/>
    <property type="project" value="TreeGrafter"/>
</dbReference>